<gene>
    <name evidence="4" type="ordered locus">SCATT_12150</name>
</gene>
<dbReference type="Proteomes" id="UP000007842">
    <property type="component" value="Chromosome"/>
</dbReference>
<dbReference type="OrthoDB" id="9804023at2"/>
<dbReference type="InterPro" id="IPR038765">
    <property type="entry name" value="Papain-like_cys_pep_sf"/>
</dbReference>
<feature type="transmembrane region" description="Helical" evidence="2">
    <location>
        <begin position="222"/>
        <end position="245"/>
    </location>
</feature>
<organism evidence="4 5">
    <name type="scientific">Streptantibioticus cattleyicolor (strain ATCC 35852 / DSM 46488 / JCM 4925 / NBRC 14057 / NRRL 8057)</name>
    <name type="common">Streptomyces cattleya</name>
    <dbReference type="NCBI Taxonomy" id="1003195"/>
    <lineage>
        <taxon>Bacteria</taxon>
        <taxon>Bacillati</taxon>
        <taxon>Actinomycetota</taxon>
        <taxon>Actinomycetes</taxon>
        <taxon>Kitasatosporales</taxon>
        <taxon>Streptomycetaceae</taxon>
        <taxon>Streptantibioticus</taxon>
    </lineage>
</organism>
<dbReference type="InterPro" id="IPR002931">
    <property type="entry name" value="Transglutaminase-like"/>
</dbReference>
<evidence type="ECO:0000259" key="3">
    <source>
        <dbReference type="SMART" id="SM00460"/>
    </source>
</evidence>
<dbReference type="SUPFAM" id="SSF54001">
    <property type="entry name" value="Cysteine proteinases"/>
    <property type="match status" value="1"/>
</dbReference>
<feature type="region of interest" description="Disordered" evidence="1">
    <location>
        <begin position="547"/>
        <end position="598"/>
    </location>
</feature>
<feature type="transmembrane region" description="Helical" evidence="2">
    <location>
        <begin position="116"/>
        <end position="136"/>
    </location>
</feature>
<feature type="transmembrane region" description="Helical" evidence="2">
    <location>
        <begin position="143"/>
        <end position="160"/>
    </location>
</feature>
<evidence type="ECO:0000313" key="4">
    <source>
        <dbReference type="EMBL" id="AEW93586.1"/>
    </source>
</evidence>
<dbReference type="STRING" id="1003195.SCATT_12150"/>
<accession>F8JZZ3</accession>
<dbReference type="KEGG" id="sct:SCAT_1215"/>
<keyword evidence="2" id="KW-0812">Transmembrane</keyword>
<feature type="transmembrane region" description="Helical" evidence="2">
    <location>
        <begin position="31"/>
        <end position="49"/>
    </location>
</feature>
<name>F8JZZ3_STREN</name>
<dbReference type="AlphaFoldDB" id="F8JZZ3"/>
<dbReference type="RefSeq" id="WP_014141973.1">
    <property type="nucleotide sequence ID" value="NC_016111.1"/>
</dbReference>
<feature type="transmembrane region" description="Helical" evidence="2">
    <location>
        <begin position="618"/>
        <end position="641"/>
    </location>
</feature>
<dbReference type="Gene3D" id="3.10.620.30">
    <property type="match status" value="1"/>
</dbReference>
<dbReference type="Pfam" id="PF01841">
    <property type="entry name" value="Transglut_core"/>
    <property type="match status" value="1"/>
</dbReference>
<dbReference type="HOGENOM" id="CLU_008359_0_1_11"/>
<dbReference type="Pfam" id="PF11992">
    <property type="entry name" value="TgpA_N"/>
    <property type="match status" value="1"/>
</dbReference>
<dbReference type="InterPro" id="IPR052901">
    <property type="entry name" value="Bact_TGase-like"/>
</dbReference>
<dbReference type="PANTHER" id="PTHR42736:SF1">
    <property type="entry name" value="PROTEIN-GLUTAMINE GAMMA-GLUTAMYLTRANSFERASE"/>
    <property type="match status" value="1"/>
</dbReference>
<protein>
    <submittedName>
        <fullName evidence="4">Transglutaminase domain protein</fullName>
    </submittedName>
</protein>
<accession>G8WRK9</accession>
<proteinExistence type="predicted"/>
<evidence type="ECO:0000313" key="5">
    <source>
        <dbReference type="Proteomes" id="UP000007842"/>
    </source>
</evidence>
<dbReference type="SMART" id="SM00460">
    <property type="entry name" value="TGc"/>
    <property type="match status" value="1"/>
</dbReference>
<feature type="transmembrane region" description="Helical" evidence="2">
    <location>
        <begin position="166"/>
        <end position="183"/>
    </location>
</feature>
<feature type="compositionally biased region" description="Low complexity" evidence="1">
    <location>
        <begin position="576"/>
        <end position="594"/>
    </location>
</feature>
<feature type="compositionally biased region" description="Polar residues" evidence="1">
    <location>
        <begin position="550"/>
        <end position="565"/>
    </location>
</feature>
<keyword evidence="2" id="KW-1133">Transmembrane helix</keyword>
<sequence length="790" mass="82641">MSGRGRLTVCAVLACLLTATSLLPLATPVTWYVQAALLVAVQAAVGALARRVPLGRALTVAAQALVSLLLMTLVFVPGQALLGLVPGPRALLAFGHLLTEGVQDVGQYAPPAPVTAGIRLLLVGSVVLFSLVVDVIAVTLRSAAPAGLPLLALYSVASGLNEGGGHWLWFLFTAAGYLVMLLAEGRDRLTRWGRVFGPAPRRTGFVPAGTGTAAPVRGGRRIGALAVGLALLVPAALPAMGAGLLTPDGAVRGLGRGGGTIAAVNPLVSLQSSLNQPQDQEVLRYRTTTDDAADMYLRILTLDQFDGTTWRASQRRVTDVPDTLPTPAGLGSAVQVAQVNTTFAAATGYVQTYLPMPYPAVRVKTGGSWRYEPEGRTLVGDHGQTTAGTRYQVTSLLVQPTARQLAEAPAPPARLRQEYTQVPANLPAEVRQTALRVTEGATTAYDRAVRLQQWFTTTGGFSYDTKVAEGSGPDAIVRFLHDKRGFCVHFSFTMAAMARTLGIPARVDVGFAPGTPQSDNSYLVGLKDAHAWPELYFEGVGWTRFEPTPSRGSTPDYTRPTTPSPGGQDPSGPRHGSGAVPAPGPSPSASCDGSGHPGRADCTGTTTVTVGMPSDGSWAGYALLGLVALLALALGAVPAVWRVRQRSVRLARAAGAAGAREAVLAAWRELVDTAWDLGATPDGAETPRRAAARVVRVFGLAGPAAESARRLGDAVEHVLYAPATPTVPDGLADDVRRACAALHAGADRRTRLRARLAPRSAARLGRRFAELRTAVAARCRAALATLRPSR</sequence>
<dbReference type="InterPro" id="IPR021878">
    <property type="entry name" value="TgpA_N"/>
</dbReference>
<dbReference type="KEGG" id="scy:SCATT_12150"/>
<keyword evidence="5" id="KW-1185">Reference proteome</keyword>
<dbReference type="eggNOG" id="COG1305">
    <property type="taxonomic scope" value="Bacteria"/>
</dbReference>
<keyword evidence="2" id="KW-0472">Membrane</keyword>
<feature type="transmembrane region" description="Helical" evidence="2">
    <location>
        <begin position="61"/>
        <end position="82"/>
    </location>
</feature>
<feature type="domain" description="Transglutaminase-like" evidence="3">
    <location>
        <begin position="479"/>
        <end position="549"/>
    </location>
</feature>
<evidence type="ECO:0000256" key="1">
    <source>
        <dbReference type="SAM" id="MobiDB-lite"/>
    </source>
</evidence>
<reference evidence="5" key="1">
    <citation type="submission" date="2011-12" db="EMBL/GenBank/DDBJ databases">
        <title>Complete genome sequence of Streptomyces cattleya strain DSM 46488.</title>
        <authorList>
            <person name="Ou H.-Y."/>
            <person name="Li P."/>
            <person name="Zhao C."/>
            <person name="O'Hagan D."/>
            <person name="Deng Z."/>
        </authorList>
    </citation>
    <scope>NUCLEOTIDE SEQUENCE [LARGE SCALE GENOMIC DNA]</scope>
    <source>
        <strain evidence="5">ATCC 35852 / DSM 46488 / JCM 4925 / NBRC 14057 / NRRL 8057</strain>
    </source>
</reference>
<dbReference type="PANTHER" id="PTHR42736">
    <property type="entry name" value="PROTEIN-GLUTAMINE GAMMA-GLUTAMYLTRANSFERASE"/>
    <property type="match status" value="1"/>
</dbReference>
<dbReference type="EMBL" id="CP003219">
    <property type="protein sequence ID" value="AEW93586.1"/>
    <property type="molecule type" value="Genomic_DNA"/>
</dbReference>
<dbReference type="PATRIC" id="fig|1003195.11.peg.2801"/>
<evidence type="ECO:0000256" key="2">
    <source>
        <dbReference type="SAM" id="Phobius"/>
    </source>
</evidence>